<dbReference type="EMBL" id="LRDT01000017">
    <property type="protein sequence ID" value="KZA18950.1"/>
    <property type="molecule type" value="Genomic_DNA"/>
</dbReference>
<feature type="domain" description="Sulfatase-modifying factor enzyme-like" evidence="1">
    <location>
        <begin position="57"/>
        <end position="323"/>
    </location>
</feature>
<evidence type="ECO:0000259" key="1">
    <source>
        <dbReference type="Pfam" id="PF03781"/>
    </source>
</evidence>
<keyword evidence="3" id="KW-0418">Kinase</keyword>
<dbReference type="InterPro" id="IPR042095">
    <property type="entry name" value="SUMF_sf"/>
</dbReference>
<evidence type="ECO:0000313" key="5">
    <source>
        <dbReference type="EMBL" id="TPU68921.1"/>
    </source>
</evidence>
<organism evidence="3 7">
    <name type="scientific">Acinetobacter baumannii</name>
    <dbReference type="NCBI Taxonomy" id="470"/>
    <lineage>
        <taxon>Bacteria</taxon>
        <taxon>Pseudomonadati</taxon>
        <taxon>Pseudomonadota</taxon>
        <taxon>Gammaproteobacteria</taxon>
        <taxon>Moraxellales</taxon>
        <taxon>Moraxellaceae</taxon>
        <taxon>Acinetobacter</taxon>
        <taxon>Acinetobacter calcoaceticus/baumannii complex</taxon>
    </lineage>
</organism>
<name>A0A0G4QNV6_ACIBA</name>
<dbReference type="Proteomes" id="UP000315888">
    <property type="component" value="Unassembled WGS sequence"/>
</dbReference>
<reference evidence="5 8" key="4">
    <citation type="submission" date="2019-06" db="EMBL/GenBank/DDBJ databases">
        <title>A Diverse Panel of Clinical Acinetobacter baumannii for Research Use.</title>
        <authorList>
            <person name="Mcgann P."/>
            <person name="Snesrud E."/>
            <person name="Galac M.R."/>
        </authorList>
    </citation>
    <scope>NUCLEOTIDE SEQUENCE [LARGE SCALE GENOMIC DNA]</scope>
    <source>
        <strain evidence="5 8">MRSN14237</strain>
    </source>
</reference>
<evidence type="ECO:0000313" key="8">
    <source>
        <dbReference type="Proteomes" id="UP000315888"/>
    </source>
</evidence>
<dbReference type="InterPro" id="IPR016187">
    <property type="entry name" value="CTDL_fold"/>
</dbReference>
<dbReference type="SUPFAM" id="SSF56436">
    <property type="entry name" value="C-type lectin-like"/>
    <property type="match status" value="1"/>
</dbReference>
<evidence type="ECO:0000313" key="6">
    <source>
        <dbReference type="Proteomes" id="UP000066661"/>
    </source>
</evidence>
<dbReference type="Gene3D" id="3.90.1580.10">
    <property type="entry name" value="paralog of FGE (formylglycine-generating enzyme)"/>
    <property type="match status" value="1"/>
</dbReference>
<evidence type="ECO:0000313" key="2">
    <source>
        <dbReference type="EMBL" id="CUW34464.1"/>
    </source>
</evidence>
<gene>
    <name evidence="3" type="primary">pkn1_4</name>
    <name evidence="2" type="ORF">ABR2091_1059</name>
    <name evidence="5" type="ORF">FJU42_01590</name>
    <name evidence="4" type="ORF">GSE42_06095</name>
    <name evidence="3" type="ORF">LV35_01586</name>
</gene>
<reference evidence="4 9" key="3">
    <citation type="journal article" date="2017" name="Ann. Clin. Microbiol. Antimicrob.">
        <title>New eight genes identified at the clinical multidrug-resistant Acinetobacter baumannii DMS06669 strain in a Vietnam hospital.</title>
        <authorList>
            <person name="Si-Tuan N."/>
            <person name="Ngoc H.M."/>
            <person name="Hang P.T.T."/>
            <person name="Nguyen C."/>
            <person name="Van P.H."/>
            <person name="Huong N.T."/>
        </authorList>
    </citation>
    <scope>NUCLEOTIDE SEQUENCE [LARGE SCALE GENOMIC DNA]</scope>
    <source>
        <strain evidence="4 9">DMS06669</strain>
    </source>
</reference>
<reference evidence="4" key="5">
    <citation type="submission" date="2019-12" db="EMBL/GenBank/DDBJ databases">
        <authorList>
            <person name="Nguyen S.-T."/>
        </authorList>
    </citation>
    <scope>NUCLEOTIDE SEQUENCE</scope>
    <source>
        <strain evidence="4">DMS06669</strain>
    </source>
</reference>
<dbReference type="PROSITE" id="PS51257">
    <property type="entry name" value="PROKAR_LIPOPROTEIN"/>
    <property type="match status" value="1"/>
</dbReference>
<dbReference type="InterPro" id="IPR051043">
    <property type="entry name" value="Sulfatase_Mod_Factor_Kinase"/>
</dbReference>
<keyword evidence="3" id="KW-0808">Transferase</keyword>
<dbReference type="GO" id="GO:0120147">
    <property type="term" value="F:formylglycine-generating oxidase activity"/>
    <property type="evidence" value="ECO:0007669"/>
    <property type="project" value="TreeGrafter"/>
</dbReference>
<dbReference type="RefSeq" id="WP_001259241.1">
    <property type="nucleotide sequence ID" value="NZ_BHFY01000049.1"/>
</dbReference>
<evidence type="ECO:0000313" key="3">
    <source>
        <dbReference type="EMBL" id="KZA18950.1"/>
    </source>
</evidence>
<dbReference type="EC" id="2.7.11.1" evidence="3"/>
<protein>
    <submittedName>
        <fullName evidence="5">Formylglycine-generating enzyme family protein</fullName>
    </submittedName>
    <submittedName>
        <fullName evidence="4">SUMF1/EgtB/PvdO family nonheme iron enzyme</fullName>
    </submittedName>
    <submittedName>
        <fullName evidence="3">Serine/threonine-protein kinase pkn1</fullName>
        <ecNumber evidence="3">2.7.11.1</ecNumber>
    </submittedName>
    <submittedName>
        <fullName evidence="2">Sulfatase-modifying factor 1</fullName>
    </submittedName>
</protein>
<reference evidence="3 7" key="2">
    <citation type="submission" date="2016-01" db="EMBL/GenBank/DDBJ databases">
        <title>Draft sequences of Acinetobacter baumannii isolates from wounded military personnel.</title>
        <authorList>
            <person name="Arivett B.A."/>
            <person name="Fiester S.E."/>
            <person name="Ream D.C."/>
            <person name="Actis L.A."/>
        </authorList>
    </citation>
    <scope>NUCLEOTIDE SEQUENCE [LARGE SCALE GENOMIC DNA]</scope>
    <source>
        <strain evidence="3 7">AB2828</strain>
    </source>
</reference>
<dbReference type="Pfam" id="PF03781">
    <property type="entry name" value="FGE-sulfatase"/>
    <property type="match status" value="1"/>
</dbReference>
<dbReference type="PANTHER" id="PTHR23150">
    <property type="entry name" value="SULFATASE MODIFYING FACTOR 1, 2"/>
    <property type="match status" value="1"/>
</dbReference>
<dbReference type="InterPro" id="IPR005532">
    <property type="entry name" value="SUMF_dom"/>
</dbReference>
<evidence type="ECO:0000313" key="9">
    <source>
        <dbReference type="Proteomes" id="UP000480763"/>
    </source>
</evidence>
<dbReference type="Proteomes" id="UP000066661">
    <property type="component" value="Chromosome I"/>
</dbReference>
<reference evidence="2 6" key="1">
    <citation type="submission" date="2015-12" db="EMBL/GenBank/DDBJ databases">
        <authorList>
            <person name="Wibberg D."/>
        </authorList>
    </citation>
    <scope>NUCLEOTIDE SEQUENCE [LARGE SCALE GENOMIC DNA]</scope>
    <source>
        <strain evidence="2">R2091</strain>
    </source>
</reference>
<dbReference type="PANTHER" id="PTHR23150:SF19">
    <property type="entry name" value="FORMYLGLYCINE-GENERATING ENZYME"/>
    <property type="match status" value="1"/>
</dbReference>
<proteinExistence type="predicted"/>
<accession>A0A0G4QNV6</accession>
<evidence type="ECO:0000313" key="7">
    <source>
        <dbReference type="Proteomes" id="UP000076296"/>
    </source>
</evidence>
<dbReference type="EMBL" id="LN997846">
    <property type="protein sequence ID" value="CUW34464.1"/>
    <property type="molecule type" value="Genomic_DNA"/>
</dbReference>
<sequence length="326" mass="36663">MRTIQCVVVFACILGVTGCSKPSKKQIRGPKLQQLGSLNKCKEYSGLPVNWQKDAYAGMVKIPSGTFKIGNNNSYPEEKALYKSDRTIKEFWIDATEVTNAQFQSFVKATGYLTEAESQGEAAVFTPPKEQVAELAWWSLMKGANWRHPWGPDATRQILPNEPVRMITLKDAMAYADWLGRDLPTEEQWEYAAKGFSKERDISANLEHIDANVWEGQFPYQNENKDGFEDVAPVGCFPSNGFGLYDMIGNVWEYTSSPFTGTHDDHMGEQQLHTGHPQVFNSYTIKGGSFLCASNYCMRYRASARHSQEADLGISHVGFRTVKNIK</sequence>
<dbReference type="EMBL" id="WWCH01000001">
    <property type="protein sequence ID" value="MYM77496.1"/>
    <property type="molecule type" value="Genomic_DNA"/>
</dbReference>
<dbReference type="Proteomes" id="UP000076296">
    <property type="component" value="Unassembled WGS sequence"/>
</dbReference>
<dbReference type="EMBL" id="VHGY01000006">
    <property type="protein sequence ID" value="TPU68921.1"/>
    <property type="molecule type" value="Genomic_DNA"/>
</dbReference>
<evidence type="ECO:0000313" key="4">
    <source>
        <dbReference type="EMBL" id="MYM77496.1"/>
    </source>
</evidence>
<dbReference type="Proteomes" id="UP000480763">
    <property type="component" value="Unassembled WGS sequence"/>
</dbReference>
<dbReference type="GO" id="GO:0004674">
    <property type="term" value="F:protein serine/threonine kinase activity"/>
    <property type="evidence" value="ECO:0007669"/>
    <property type="project" value="UniProtKB-EC"/>
</dbReference>
<dbReference type="AlphaFoldDB" id="A0A0G4QNV6"/>